<evidence type="ECO:0000256" key="9">
    <source>
        <dbReference type="ARBA" id="ARBA00023049"/>
    </source>
</evidence>
<dbReference type="InterPro" id="IPR008915">
    <property type="entry name" value="Peptidase_M50"/>
</dbReference>
<dbReference type="PANTHER" id="PTHR42837">
    <property type="entry name" value="REGULATOR OF SIGMA-E PROTEASE RSEP"/>
    <property type="match status" value="1"/>
</dbReference>
<evidence type="ECO:0000256" key="10">
    <source>
        <dbReference type="ARBA" id="ARBA00023136"/>
    </source>
</evidence>
<keyword evidence="10 11" id="KW-0472">Membrane</keyword>
<dbReference type="CDD" id="cd06163">
    <property type="entry name" value="S2P-M50_PDZ_RseP-like"/>
    <property type="match status" value="1"/>
</dbReference>
<dbReference type="Pfam" id="PF17820">
    <property type="entry name" value="PDZ_6"/>
    <property type="match status" value="1"/>
</dbReference>
<dbReference type="InterPro" id="IPR001478">
    <property type="entry name" value="PDZ"/>
</dbReference>
<evidence type="ECO:0000256" key="1">
    <source>
        <dbReference type="ARBA" id="ARBA00001947"/>
    </source>
</evidence>
<keyword evidence="15" id="KW-0132">Cell division</keyword>
<dbReference type="EC" id="3.4.24.-" evidence="11"/>
<accession>A0A0K2XC39</accession>
<dbReference type="GO" id="GO:0004222">
    <property type="term" value="F:metalloendopeptidase activity"/>
    <property type="evidence" value="ECO:0007669"/>
    <property type="project" value="InterPro"/>
</dbReference>
<dbReference type="STRING" id="1578720.HAL011_00260"/>
<gene>
    <name evidence="13" type="ORF">HAL011_00260</name>
    <name evidence="14" type="ORF">HAL013_13860</name>
    <name evidence="15" type="ORF">HAL09_06610</name>
</gene>
<dbReference type="PANTHER" id="PTHR42837:SF2">
    <property type="entry name" value="MEMBRANE METALLOPROTEASE ARASP2, CHLOROPLASTIC-RELATED"/>
    <property type="match status" value="1"/>
</dbReference>
<feature type="transmembrane region" description="Helical" evidence="11">
    <location>
        <begin position="84"/>
        <end position="107"/>
    </location>
</feature>
<evidence type="ECO:0000259" key="12">
    <source>
        <dbReference type="SMART" id="SM00228"/>
    </source>
</evidence>
<dbReference type="EMBL" id="CDML01000001">
    <property type="protein sequence ID" value="CRF40274.1"/>
    <property type="molecule type" value="Genomic_DNA"/>
</dbReference>
<dbReference type="InterPro" id="IPR041489">
    <property type="entry name" value="PDZ_6"/>
</dbReference>
<keyword evidence="6 11" id="KW-0378">Hydrolase</keyword>
<evidence type="ECO:0000313" key="15">
    <source>
        <dbReference type="EMBL" id="CRF44092.1"/>
    </source>
</evidence>
<keyword evidence="11" id="KW-0479">Metal-binding</keyword>
<dbReference type="SMART" id="SM00228">
    <property type="entry name" value="PDZ"/>
    <property type="match status" value="1"/>
</dbReference>
<evidence type="ECO:0000256" key="3">
    <source>
        <dbReference type="ARBA" id="ARBA00007931"/>
    </source>
</evidence>
<evidence type="ECO:0000256" key="6">
    <source>
        <dbReference type="ARBA" id="ARBA00022801"/>
    </source>
</evidence>
<comment type="cofactor">
    <cofactor evidence="1 11">
        <name>Zn(2+)</name>
        <dbReference type="ChEBI" id="CHEBI:29105"/>
    </cofactor>
</comment>
<reference evidence="16" key="3">
    <citation type="submission" date="2014-12" db="EMBL/GenBank/DDBJ databases">
        <authorList>
            <person name="Smet A."/>
        </authorList>
    </citation>
    <scope>NUCLEOTIDE SEQUENCE [LARGE SCALE GENOMIC DNA]</scope>
</reference>
<reference evidence="17 18" key="2">
    <citation type="submission" date="2014-12" db="EMBL/GenBank/DDBJ databases">
        <authorList>
            <person name="Jaenicke S."/>
        </authorList>
    </citation>
    <scope>NUCLEOTIDE SEQUENCE [LARGE SCALE GENOMIC DNA]</scope>
</reference>
<evidence type="ECO:0000256" key="2">
    <source>
        <dbReference type="ARBA" id="ARBA00004141"/>
    </source>
</evidence>
<feature type="domain" description="PDZ" evidence="12">
    <location>
        <begin position="102"/>
        <end position="169"/>
    </location>
</feature>
<comment type="similarity">
    <text evidence="3 11">Belongs to the peptidase M50B family.</text>
</comment>
<evidence type="ECO:0000256" key="7">
    <source>
        <dbReference type="ARBA" id="ARBA00022833"/>
    </source>
</evidence>
<organism evidence="15 17">
    <name type="scientific">Helicobacter ailurogastricus</name>
    <dbReference type="NCBI Taxonomy" id="1578720"/>
    <lineage>
        <taxon>Bacteria</taxon>
        <taxon>Pseudomonadati</taxon>
        <taxon>Campylobacterota</taxon>
        <taxon>Epsilonproteobacteria</taxon>
        <taxon>Campylobacterales</taxon>
        <taxon>Helicobacteraceae</taxon>
        <taxon>Helicobacter</taxon>
    </lineage>
</organism>
<dbReference type="InterPro" id="IPR036034">
    <property type="entry name" value="PDZ_sf"/>
</dbReference>
<feature type="transmembrane region" description="Helical" evidence="11">
    <location>
        <begin position="318"/>
        <end position="338"/>
    </location>
</feature>
<protein>
    <recommendedName>
        <fullName evidence="11">Zinc metalloprotease</fullName>
        <ecNumber evidence="11">3.4.24.-</ecNumber>
    </recommendedName>
</protein>
<evidence type="ECO:0000313" key="17">
    <source>
        <dbReference type="Proteomes" id="UP000041394"/>
    </source>
</evidence>
<keyword evidence="16" id="KW-1185">Reference proteome</keyword>
<dbReference type="CDD" id="cd23081">
    <property type="entry name" value="cpPDZ_EcRseP-like"/>
    <property type="match status" value="1"/>
</dbReference>
<dbReference type="GO" id="GO:0051301">
    <property type="term" value="P:cell division"/>
    <property type="evidence" value="ECO:0007669"/>
    <property type="project" value="UniProtKB-KW"/>
</dbReference>
<dbReference type="GO" id="GO:0016020">
    <property type="term" value="C:membrane"/>
    <property type="evidence" value="ECO:0007669"/>
    <property type="project" value="UniProtKB-SubCell"/>
</dbReference>
<sequence>MGIFEALLVLGFVVLFHECGHFILARACQIGVEVFSLGFGTKLFKRTHNNTEYALSLIPLGGYVSLKQEGNDGYLSKPLWQKSLVLLGGPLFNFLLAFVLCAILALLPQERLEPIVGQVMPNMPATSALKIGDRILTLNDTPIKSFEDLQKAVINSKSLSVVVRLQRGAQILNLPLTLKEMPAKDAFNQPILIKVLGIKSSQQTFYAHYNLLEALQHALAQCAHLIALTFQGLIKLITGVLPLSNVNSVVGIVGFLAHQSGLEMWLLSVGFISINLGLLNLLPIPLLDGGQLALLWIEKLSRYTFSAKQVQALNALGFAFLGALMGLGLFNDLVAMFAKPA</sequence>
<evidence type="ECO:0000313" key="18">
    <source>
        <dbReference type="Proteomes" id="UP000045175"/>
    </source>
</evidence>
<keyword evidence="7 11" id="KW-0862">Zinc</keyword>
<dbReference type="GO" id="GO:0046872">
    <property type="term" value="F:metal ion binding"/>
    <property type="evidence" value="ECO:0007669"/>
    <property type="project" value="UniProtKB-KW"/>
</dbReference>
<dbReference type="GO" id="GO:0006508">
    <property type="term" value="P:proteolysis"/>
    <property type="evidence" value="ECO:0007669"/>
    <property type="project" value="UniProtKB-KW"/>
</dbReference>
<reference evidence="15" key="1">
    <citation type="submission" date="2014-12" db="EMBL/GenBank/DDBJ databases">
        <title>Whole genome sequences of four Staphylococcus schleiferi canine isolates.</title>
        <authorList>
            <person name="Misic A.M."/>
            <person name="Cain C."/>
            <person name="Morris D.O."/>
            <person name="Rankin S."/>
            <person name="Beiting D."/>
        </authorList>
    </citation>
    <scope>NUCLEOTIDE SEQUENCE</scope>
    <source>
        <strain evidence="13">ASB11</strain>
        <strain evidence="14">ASB13</strain>
        <strain evidence="15">ASB9</strain>
    </source>
</reference>
<dbReference type="NCBIfam" id="TIGR00054">
    <property type="entry name" value="RIP metalloprotease RseP"/>
    <property type="match status" value="1"/>
</dbReference>
<feature type="transmembrane region" description="Helical" evidence="11">
    <location>
        <begin position="264"/>
        <end position="297"/>
    </location>
</feature>
<keyword evidence="15" id="KW-0131">Cell cycle</keyword>
<dbReference type="InterPro" id="IPR004387">
    <property type="entry name" value="Pept_M50_Zn"/>
</dbReference>
<dbReference type="OrthoDB" id="9782003at2"/>
<evidence type="ECO:0000256" key="4">
    <source>
        <dbReference type="ARBA" id="ARBA00022670"/>
    </source>
</evidence>
<dbReference type="AlphaFoldDB" id="A0A0K2XC39"/>
<dbReference type="EMBL" id="CDMH01000057">
    <property type="protein sequence ID" value="CRF43162.1"/>
    <property type="molecule type" value="Genomic_DNA"/>
</dbReference>
<dbReference type="Proteomes" id="UP000038622">
    <property type="component" value="Unassembled WGS sequence"/>
</dbReference>
<dbReference type="Pfam" id="PF02163">
    <property type="entry name" value="Peptidase_M50"/>
    <property type="match status" value="1"/>
</dbReference>
<keyword evidence="5 11" id="KW-0812">Transmembrane</keyword>
<dbReference type="Proteomes" id="UP000041394">
    <property type="component" value="Unassembled WGS sequence"/>
</dbReference>
<evidence type="ECO:0000313" key="14">
    <source>
        <dbReference type="EMBL" id="CRF43162.1"/>
    </source>
</evidence>
<keyword evidence="4 15" id="KW-0645">Protease</keyword>
<evidence type="ECO:0000256" key="11">
    <source>
        <dbReference type="RuleBase" id="RU362031"/>
    </source>
</evidence>
<evidence type="ECO:0000313" key="13">
    <source>
        <dbReference type="EMBL" id="CRF40274.1"/>
    </source>
</evidence>
<keyword evidence="9 11" id="KW-0482">Metalloprotease</keyword>
<evidence type="ECO:0000256" key="8">
    <source>
        <dbReference type="ARBA" id="ARBA00022989"/>
    </source>
</evidence>
<dbReference type="Proteomes" id="UP000045175">
    <property type="component" value="Unassembled WGS sequence"/>
</dbReference>
<dbReference type="Gene3D" id="2.30.42.10">
    <property type="match status" value="1"/>
</dbReference>
<dbReference type="SUPFAM" id="SSF50156">
    <property type="entry name" value="PDZ domain-like"/>
    <property type="match status" value="1"/>
</dbReference>
<keyword evidence="8 11" id="KW-1133">Transmembrane helix</keyword>
<evidence type="ECO:0000256" key="5">
    <source>
        <dbReference type="ARBA" id="ARBA00022692"/>
    </source>
</evidence>
<name>A0A0K2XC39_9HELI</name>
<comment type="subcellular location">
    <subcellularLocation>
        <location evidence="2">Membrane</location>
        <topology evidence="2">Multi-pass membrane protein</topology>
    </subcellularLocation>
</comment>
<feature type="transmembrane region" description="Helical" evidence="11">
    <location>
        <begin position="236"/>
        <end position="258"/>
    </location>
</feature>
<evidence type="ECO:0000313" key="16">
    <source>
        <dbReference type="Proteomes" id="UP000038622"/>
    </source>
</evidence>
<dbReference type="RefSeq" id="WP_053941730.1">
    <property type="nucleotide sequence ID" value="NZ_CDMH01000057.1"/>
</dbReference>
<dbReference type="EMBL" id="CDMN01000027">
    <property type="protein sequence ID" value="CRF44092.1"/>
    <property type="molecule type" value="Genomic_DNA"/>
</dbReference>
<proteinExistence type="inferred from homology"/>